<keyword evidence="8" id="KW-1185">Reference proteome</keyword>
<comment type="subcellular location">
    <subcellularLocation>
        <location evidence="1">Membrane</location>
        <topology evidence="1">Multi-pass membrane protein</topology>
    </subcellularLocation>
</comment>
<sequence length="92" mass="9216">MSRGDVAAFAIGATVFLAAPSALLNAAGFTKDGVKANSGAANAHSCIGDVRSGSPFAILQSLAVLGFTFGPKIVLGATGGYVGVRIKRKLFC</sequence>
<dbReference type="PANTHER" id="PTHR16932">
    <property type="entry name" value="INTERFERON ALPHA-INDUCIBLE PROTEIN 27"/>
    <property type="match status" value="1"/>
</dbReference>
<evidence type="ECO:0000313" key="7">
    <source>
        <dbReference type="EMBL" id="KAG8177734.1"/>
    </source>
</evidence>
<dbReference type="PANTHER" id="PTHR16932:SF18">
    <property type="entry name" value="INTERFERON, ALPHA-INDUCIBLE PROTEIN 27-LIKE 2"/>
    <property type="match status" value="1"/>
</dbReference>
<feature type="signal peptide" evidence="6">
    <location>
        <begin position="1"/>
        <end position="26"/>
    </location>
</feature>
<evidence type="ECO:0000313" key="8">
    <source>
        <dbReference type="Proteomes" id="UP000827092"/>
    </source>
</evidence>
<evidence type="ECO:0000256" key="4">
    <source>
        <dbReference type="ARBA" id="ARBA00022989"/>
    </source>
</evidence>
<dbReference type="Gene3D" id="6.10.110.10">
    <property type="match status" value="1"/>
</dbReference>
<gene>
    <name evidence="7" type="ORF">JTE90_026576</name>
</gene>
<dbReference type="Proteomes" id="UP000827092">
    <property type="component" value="Unassembled WGS sequence"/>
</dbReference>
<dbReference type="EMBL" id="JAFNEN010000757">
    <property type="protein sequence ID" value="KAG8177734.1"/>
    <property type="molecule type" value="Genomic_DNA"/>
</dbReference>
<dbReference type="InterPro" id="IPR009311">
    <property type="entry name" value="IFI6/IFI27-like"/>
</dbReference>
<comment type="similarity">
    <text evidence="2">Belongs to the IFI6/IFI27 family.</text>
</comment>
<proteinExistence type="inferred from homology"/>
<dbReference type="Pfam" id="PF06140">
    <property type="entry name" value="Ifi-6-16"/>
    <property type="match status" value="1"/>
</dbReference>
<organism evidence="7 8">
    <name type="scientific">Oedothorax gibbosus</name>
    <dbReference type="NCBI Taxonomy" id="931172"/>
    <lineage>
        <taxon>Eukaryota</taxon>
        <taxon>Metazoa</taxon>
        <taxon>Ecdysozoa</taxon>
        <taxon>Arthropoda</taxon>
        <taxon>Chelicerata</taxon>
        <taxon>Arachnida</taxon>
        <taxon>Araneae</taxon>
        <taxon>Araneomorphae</taxon>
        <taxon>Entelegynae</taxon>
        <taxon>Araneoidea</taxon>
        <taxon>Linyphiidae</taxon>
        <taxon>Erigoninae</taxon>
        <taxon>Oedothorax</taxon>
    </lineage>
</organism>
<evidence type="ECO:0000256" key="6">
    <source>
        <dbReference type="SAM" id="SignalP"/>
    </source>
</evidence>
<comment type="caution">
    <text evidence="7">The sequence shown here is derived from an EMBL/GenBank/DDBJ whole genome shotgun (WGS) entry which is preliminary data.</text>
</comment>
<evidence type="ECO:0000256" key="3">
    <source>
        <dbReference type="ARBA" id="ARBA00022692"/>
    </source>
</evidence>
<accession>A0AAV6U116</accession>
<evidence type="ECO:0000256" key="2">
    <source>
        <dbReference type="ARBA" id="ARBA00007262"/>
    </source>
</evidence>
<dbReference type="AlphaFoldDB" id="A0AAV6U116"/>
<keyword evidence="6" id="KW-0732">Signal</keyword>
<dbReference type="GO" id="GO:0016020">
    <property type="term" value="C:membrane"/>
    <property type="evidence" value="ECO:0007669"/>
    <property type="project" value="UniProtKB-SubCell"/>
</dbReference>
<name>A0AAV6U116_9ARAC</name>
<evidence type="ECO:0000256" key="5">
    <source>
        <dbReference type="ARBA" id="ARBA00023136"/>
    </source>
</evidence>
<dbReference type="InterPro" id="IPR038213">
    <property type="entry name" value="IFI6/IFI27-like_sf"/>
</dbReference>
<feature type="chain" id="PRO_5043697783" evidence="6">
    <location>
        <begin position="27"/>
        <end position="92"/>
    </location>
</feature>
<protein>
    <submittedName>
        <fullName evidence="7">Uncharacterized protein</fullName>
    </submittedName>
</protein>
<reference evidence="7 8" key="1">
    <citation type="journal article" date="2022" name="Nat. Ecol. Evol.">
        <title>A masculinizing supergene underlies an exaggerated male reproductive morph in a spider.</title>
        <authorList>
            <person name="Hendrickx F."/>
            <person name="De Corte Z."/>
            <person name="Sonet G."/>
            <person name="Van Belleghem S.M."/>
            <person name="Kostlbacher S."/>
            <person name="Vangestel C."/>
        </authorList>
    </citation>
    <scope>NUCLEOTIDE SEQUENCE [LARGE SCALE GENOMIC DNA]</scope>
    <source>
        <strain evidence="7">W744_W776</strain>
    </source>
</reference>
<keyword evidence="5" id="KW-0472">Membrane</keyword>
<keyword evidence="4" id="KW-1133">Transmembrane helix</keyword>
<evidence type="ECO:0000256" key="1">
    <source>
        <dbReference type="ARBA" id="ARBA00004141"/>
    </source>
</evidence>
<keyword evidence="3" id="KW-0812">Transmembrane</keyword>